<dbReference type="Proteomes" id="UP001082703">
    <property type="component" value="Unassembled WGS sequence"/>
</dbReference>
<protein>
    <submittedName>
        <fullName evidence="2">Uncharacterized protein</fullName>
    </submittedName>
</protein>
<evidence type="ECO:0000313" key="2">
    <source>
        <dbReference type="EMBL" id="MCY1712821.1"/>
    </source>
</evidence>
<evidence type="ECO:0000313" key="3">
    <source>
        <dbReference type="Proteomes" id="UP001082703"/>
    </source>
</evidence>
<dbReference type="RefSeq" id="WP_268056829.1">
    <property type="nucleotide sequence ID" value="NZ_JAPOHA010000001.1"/>
</dbReference>
<dbReference type="EMBL" id="JAPOHA010000001">
    <property type="protein sequence ID" value="MCY1712821.1"/>
    <property type="molecule type" value="Genomic_DNA"/>
</dbReference>
<sequence>MKIRKFTVIIVLAVLLLIPAACTKAGSAKEQPAAFQPTLTVQNVDQSEAANVIKNTIRLDYQQYKVDLTNENFNYNGNQYYQFVISNNHSEIGPSVIVSKNNGMILCYYPDHSVSEVYQDDVFKSKC</sequence>
<comment type="caution">
    <text evidence="2">The sequence shown here is derived from an EMBL/GenBank/DDBJ whole genome shotgun (WGS) entry which is preliminary data.</text>
</comment>
<keyword evidence="3" id="KW-1185">Reference proteome</keyword>
<organism evidence="2 3">
    <name type="scientific">Caproiciproducens galactitolivorans</name>
    <dbReference type="NCBI Taxonomy" id="642589"/>
    <lineage>
        <taxon>Bacteria</taxon>
        <taxon>Bacillati</taxon>
        <taxon>Bacillota</taxon>
        <taxon>Clostridia</taxon>
        <taxon>Eubacteriales</taxon>
        <taxon>Acutalibacteraceae</taxon>
        <taxon>Caproiciproducens</taxon>
    </lineage>
</organism>
<feature type="chain" id="PRO_5046389495" evidence="1">
    <location>
        <begin position="24"/>
        <end position="127"/>
    </location>
</feature>
<feature type="signal peptide" evidence="1">
    <location>
        <begin position="1"/>
        <end position="23"/>
    </location>
</feature>
<accession>A0ABT4BPK4</accession>
<evidence type="ECO:0000256" key="1">
    <source>
        <dbReference type="SAM" id="SignalP"/>
    </source>
</evidence>
<name>A0ABT4BPK4_9FIRM</name>
<gene>
    <name evidence="2" type="ORF">OUY18_00920</name>
</gene>
<proteinExistence type="predicted"/>
<keyword evidence="1" id="KW-0732">Signal</keyword>
<reference evidence="2 3" key="1">
    <citation type="submission" date="2022-11" db="EMBL/GenBank/DDBJ databases">
        <authorList>
            <person name="Caiyu Z."/>
        </authorList>
    </citation>
    <scope>NUCLEOTIDE SEQUENCE [LARGE SCALE GENOMIC DNA]</scope>
    <source>
        <strain evidence="2 3">YR-4</strain>
    </source>
</reference>